<name>A0A6I6K1M9_9BACT</name>
<dbReference type="KEGG" id="mcos:GM418_27630"/>
<dbReference type="PANTHER" id="PTHR42924:SF3">
    <property type="entry name" value="POLYMERASE_HISTIDINOL PHOSPHATASE N-TERMINAL DOMAIN-CONTAINING PROTEIN"/>
    <property type="match status" value="1"/>
</dbReference>
<sequence>MKSLFQVLIMIITSGFIFSGCSSKWEINNPYENVDWENHSKYKANLHTHTTRSDGRMSPQKVVDSYHSLGYKILAITDHNEVTYPWTNFSEMLPGESAHERLERGDITSDELVFENRNPAEMEIFAIQGNEVSAPHHTGSYFSDYQQQPGDENIALGEIGKKNGLALLNHPGRYTARNPEKYNVSWYVDIFNSYDFLTGMEVYNQGDRYPHDRELWDKVLKKTMPGRNVWGYSNDDFHAGMERLGRNWNVFILPELNEEWIRIGMLEGRFFYVYAVNGHNGTEVPDIKSIEVNSKKATIEIVSSGQDSIRWISGSNIVGRGGRLSLSEIPELSGYVRAEIFGPESVTGTQPFGIRKAD</sequence>
<dbReference type="InterPro" id="IPR016195">
    <property type="entry name" value="Pol/histidinol_Pase-like"/>
</dbReference>
<dbReference type="GO" id="GO:0004534">
    <property type="term" value="F:5'-3' RNA exonuclease activity"/>
    <property type="evidence" value="ECO:0007669"/>
    <property type="project" value="TreeGrafter"/>
</dbReference>
<dbReference type="EMBL" id="CP046401">
    <property type="protein sequence ID" value="QGY47300.1"/>
    <property type="molecule type" value="Genomic_DNA"/>
</dbReference>
<dbReference type="Pfam" id="PF02811">
    <property type="entry name" value="PHP"/>
    <property type="match status" value="1"/>
</dbReference>
<dbReference type="PROSITE" id="PS51257">
    <property type="entry name" value="PROKAR_LIPOPROTEIN"/>
    <property type="match status" value="1"/>
</dbReference>
<dbReference type="SMART" id="SM00481">
    <property type="entry name" value="POLIIIAc"/>
    <property type="match status" value="1"/>
</dbReference>
<dbReference type="Proteomes" id="UP000428260">
    <property type="component" value="Chromosome"/>
</dbReference>
<dbReference type="GO" id="GO:0035312">
    <property type="term" value="F:5'-3' DNA exonuclease activity"/>
    <property type="evidence" value="ECO:0007669"/>
    <property type="project" value="TreeGrafter"/>
</dbReference>
<dbReference type="RefSeq" id="WP_158871035.1">
    <property type="nucleotide sequence ID" value="NZ_CP046401.1"/>
</dbReference>
<accession>A0A6I6K1M9</accession>
<organism evidence="2 3">
    <name type="scientific">Maribellus comscasis</name>
    <dbReference type="NCBI Taxonomy" id="2681766"/>
    <lineage>
        <taxon>Bacteria</taxon>
        <taxon>Pseudomonadati</taxon>
        <taxon>Bacteroidota</taxon>
        <taxon>Bacteroidia</taxon>
        <taxon>Marinilabiliales</taxon>
        <taxon>Prolixibacteraceae</taxon>
        <taxon>Maribellus</taxon>
    </lineage>
</organism>
<dbReference type="InterPro" id="IPR004013">
    <property type="entry name" value="PHP_dom"/>
</dbReference>
<reference evidence="2 3" key="1">
    <citation type="submission" date="2019-11" db="EMBL/GenBank/DDBJ databases">
        <authorList>
            <person name="Zheng R.K."/>
            <person name="Sun C.M."/>
        </authorList>
    </citation>
    <scope>NUCLEOTIDE SEQUENCE [LARGE SCALE GENOMIC DNA]</scope>
    <source>
        <strain evidence="2 3">WC007</strain>
    </source>
</reference>
<dbReference type="InterPro" id="IPR052018">
    <property type="entry name" value="PHP_domain"/>
</dbReference>
<feature type="domain" description="Polymerase/histidinol phosphatase N-terminal" evidence="1">
    <location>
        <begin position="44"/>
        <end position="136"/>
    </location>
</feature>
<keyword evidence="3" id="KW-1185">Reference proteome</keyword>
<evidence type="ECO:0000313" key="2">
    <source>
        <dbReference type="EMBL" id="QGY47300.1"/>
    </source>
</evidence>
<dbReference type="PANTHER" id="PTHR42924">
    <property type="entry name" value="EXONUCLEASE"/>
    <property type="match status" value="1"/>
</dbReference>
<dbReference type="SUPFAM" id="SSF89550">
    <property type="entry name" value="PHP domain-like"/>
    <property type="match status" value="1"/>
</dbReference>
<protein>
    <recommendedName>
        <fullName evidence="1">Polymerase/histidinol phosphatase N-terminal domain-containing protein</fullName>
    </recommendedName>
</protein>
<dbReference type="Gene3D" id="3.20.20.140">
    <property type="entry name" value="Metal-dependent hydrolases"/>
    <property type="match status" value="1"/>
</dbReference>
<dbReference type="AlphaFoldDB" id="A0A6I6K1M9"/>
<evidence type="ECO:0000259" key="1">
    <source>
        <dbReference type="SMART" id="SM00481"/>
    </source>
</evidence>
<dbReference type="InterPro" id="IPR003141">
    <property type="entry name" value="Pol/His_phosphatase_N"/>
</dbReference>
<gene>
    <name evidence="2" type="ORF">GM418_27630</name>
</gene>
<evidence type="ECO:0000313" key="3">
    <source>
        <dbReference type="Proteomes" id="UP000428260"/>
    </source>
</evidence>
<proteinExistence type="predicted"/>